<reference evidence="1 2" key="1">
    <citation type="submission" date="2021-01" db="EMBL/GenBank/DDBJ databases">
        <title>Belnapia mucosa sp. nov. and Belnapia arida sp. nov., isolated from the Tabernas Desert (Almeria, Spain).</title>
        <authorList>
            <person name="Molina-Menor E."/>
            <person name="Vidal-Verdu A."/>
            <person name="Calonge A."/>
            <person name="Satari L."/>
            <person name="Pereto J."/>
            <person name="Porcar M."/>
        </authorList>
    </citation>
    <scope>NUCLEOTIDE SEQUENCE [LARGE SCALE GENOMIC DNA]</scope>
    <source>
        <strain evidence="1 2">T18</strain>
    </source>
</reference>
<protein>
    <submittedName>
        <fullName evidence="1">Uncharacterized protein</fullName>
    </submittedName>
</protein>
<dbReference type="Proteomes" id="UP000660885">
    <property type="component" value="Unassembled WGS sequence"/>
</dbReference>
<comment type="caution">
    <text evidence="1">The sequence shown here is derived from an EMBL/GenBank/DDBJ whole genome shotgun (WGS) entry which is preliminary data.</text>
</comment>
<dbReference type="EMBL" id="JAETWB010000002">
    <property type="protein sequence ID" value="MBL6077959.1"/>
    <property type="molecule type" value="Genomic_DNA"/>
</dbReference>
<keyword evidence="2" id="KW-1185">Reference proteome</keyword>
<gene>
    <name evidence="1" type="ORF">JMJ56_08080</name>
</gene>
<organism evidence="1 2">
    <name type="scientific">Belnapia arida</name>
    <dbReference type="NCBI Taxonomy" id="2804533"/>
    <lineage>
        <taxon>Bacteria</taxon>
        <taxon>Pseudomonadati</taxon>
        <taxon>Pseudomonadota</taxon>
        <taxon>Alphaproteobacteria</taxon>
        <taxon>Acetobacterales</taxon>
        <taxon>Roseomonadaceae</taxon>
        <taxon>Belnapia</taxon>
    </lineage>
</organism>
<evidence type="ECO:0000313" key="1">
    <source>
        <dbReference type="EMBL" id="MBL6077959.1"/>
    </source>
</evidence>
<sequence>MPNGIADSAFYWTFASPAGDQWTGVTVADEPYAELGQIFSSPYGPEYGTYTITNVFDYGMETGHQEGVTWVSSYFDPITGGVYEPYYYSQGLPGTLSGLGTEVDYVLVDGGWNDFGQGGYLLA</sequence>
<accession>A0ABS1TZU8</accession>
<evidence type="ECO:0000313" key="2">
    <source>
        <dbReference type="Proteomes" id="UP000660885"/>
    </source>
</evidence>
<proteinExistence type="predicted"/>
<dbReference type="RefSeq" id="WP_202831113.1">
    <property type="nucleotide sequence ID" value="NZ_JAETWB010000002.1"/>
</dbReference>
<name>A0ABS1TZU8_9PROT</name>